<dbReference type="GO" id="GO:0016887">
    <property type="term" value="F:ATP hydrolysis activity"/>
    <property type="evidence" value="ECO:0007669"/>
    <property type="project" value="InterPro"/>
</dbReference>
<dbReference type="PANTHER" id="PTHR43553:SF24">
    <property type="entry name" value="ENERGY-COUPLING FACTOR TRANSPORTER ATP-BINDING PROTEIN ECFA1"/>
    <property type="match status" value="1"/>
</dbReference>
<evidence type="ECO:0000256" key="3">
    <source>
        <dbReference type="ARBA" id="ARBA00022741"/>
    </source>
</evidence>
<evidence type="ECO:0000313" key="7">
    <source>
        <dbReference type="Proteomes" id="UP000568050"/>
    </source>
</evidence>
<feature type="domain" description="ABC transporter" evidence="5">
    <location>
        <begin position="13"/>
        <end position="248"/>
    </location>
</feature>
<dbReference type="InterPro" id="IPR003439">
    <property type="entry name" value="ABC_transporter-like_ATP-bd"/>
</dbReference>
<evidence type="ECO:0000256" key="1">
    <source>
        <dbReference type="ARBA" id="ARBA00005417"/>
    </source>
</evidence>
<dbReference type="EMBL" id="JACHWP010000001">
    <property type="protein sequence ID" value="MBB3022817.1"/>
    <property type="molecule type" value="Genomic_DNA"/>
</dbReference>
<keyword evidence="6" id="KW-0378">Hydrolase</keyword>
<dbReference type="RefSeq" id="WP_183375148.1">
    <property type="nucleotide sequence ID" value="NZ_CBCSFZ010000022.1"/>
</dbReference>
<dbReference type="Gene3D" id="3.40.50.300">
    <property type="entry name" value="P-loop containing nucleotide triphosphate hydrolases"/>
    <property type="match status" value="2"/>
</dbReference>
<keyword evidence="7" id="KW-1185">Reference proteome</keyword>
<dbReference type="PANTHER" id="PTHR43553">
    <property type="entry name" value="HEAVY METAL TRANSPORTER"/>
    <property type="match status" value="1"/>
</dbReference>
<dbReference type="EC" id="3.6.3.-" evidence="6"/>
<protein>
    <submittedName>
        <fullName evidence="6">Energy-coupling factor transport system ATP-binding protein</fullName>
        <ecNumber evidence="6">3.6.3.-</ecNumber>
    </submittedName>
</protein>
<gene>
    <name evidence="6" type="ORF">FHX50_001065</name>
</gene>
<dbReference type="Proteomes" id="UP000568050">
    <property type="component" value="Unassembled WGS sequence"/>
</dbReference>
<proteinExistence type="inferred from homology"/>
<evidence type="ECO:0000259" key="5">
    <source>
        <dbReference type="PROSITE" id="PS50893"/>
    </source>
</evidence>
<dbReference type="GO" id="GO:0005524">
    <property type="term" value="F:ATP binding"/>
    <property type="evidence" value="ECO:0007669"/>
    <property type="project" value="UniProtKB-KW"/>
</dbReference>
<evidence type="ECO:0000313" key="6">
    <source>
        <dbReference type="EMBL" id="MBB3022817.1"/>
    </source>
</evidence>
<comment type="similarity">
    <text evidence="1">Belongs to the ABC transporter superfamily.</text>
</comment>
<dbReference type="CDD" id="cd03225">
    <property type="entry name" value="ABC_cobalt_CbiO_domain1"/>
    <property type="match status" value="1"/>
</dbReference>
<dbReference type="SUPFAM" id="SSF52540">
    <property type="entry name" value="P-loop containing nucleoside triphosphate hydrolases"/>
    <property type="match status" value="2"/>
</dbReference>
<comment type="caution">
    <text evidence="6">The sequence shown here is derived from an EMBL/GenBank/DDBJ whole genome shotgun (WGS) entry which is preliminary data.</text>
</comment>
<dbReference type="AlphaFoldDB" id="A0A839QZJ5"/>
<dbReference type="PROSITE" id="PS50893">
    <property type="entry name" value="ABC_TRANSPORTER_2"/>
    <property type="match status" value="2"/>
</dbReference>
<sequence>MSPADPAQAAPVLLVEGAGFAYRTADGLLPPVLADLRHRVPAGQMHTVLGPVGAGTSTLCRLVTGLLHDRGETSGTIRVTAPRGDAGTAVMLGDDPEAQLTGMTTRVADELQLPARLHGVSAATARSRAEAAANDLGITDLWDRRVTELSGGQRQLVALAALLGLQPDLLVLDQPGLSLDPTMRGRLSAMLRDYCDAGGAVLVTGHQVDEFATAADQVLALGPSGLASLPLTADAVRAAGVWDARAASAPAPGPTPTAGRRGAPLLAVRGLHAARGDRPVLRGADLDVHAGEVVALMGPNGAGKSTLLRSLLGTLDRRDQVSGTITADGVDLARLPTHERSAHLGWVGQDPGAQLSAPTVRDELMRAAPLPRRPRHVRDEAIREREKQVQQLMRAAGLVEAADEHPFDLDAAQRKDVVIAAALLRRPPVLLLDEPTLGRDAASMSRLVGLIDMQLQRGGGVLATTHDQHWAQAVAHRQLHLDSGRIS</sequence>
<organism evidence="6 7">
    <name type="scientific">Helcobacillus massiliensis</name>
    <dbReference type="NCBI Taxonomy" id="521392"/>
    <lineage>
        <taxon>Bacteria</taxon>
        <taxon>Bacillati</taxon>
        <taxon>Actinomycetota</taxon>
        <taxon>Actinomycetes</taxon>
        <taxon>Micrococcales</taxon>
        <taxon>Dermabacteraceae</taxon>
        <taxon>Helcobacillus</taxon>
    </lineage>
</organism>
<dbReference type="GO" id="GO:0043190">
    <property type="term" value="C:ATP-binding cassette (ABC) transporter complex"/>
    <property type="evidence" value="ECO:0007669"/>
    <property type="project" value="TreeGrafter"/>
</dbReference>
<dbReference type="InterPro" id="IPR027417">
    <property type="entry name" value="P-loop_NTPase"/>
</dbReference>
<name>A0A839QZJ5_9MICO</name>
<evidence type="ECO:0000256" key="4">
    <source>
        <dbReference type="ARBA" id="ARBA00022840"/>
    </source>
</evidence>
<dbReference type="InterPro" id="IPR015856">
    <property type="entry name" value="ABC_transpr_CbiO/EcfA_su"/>
</dbReference>
<feature type="domain" description="ABC transporter" evidence="5">
    <location>
        <begin position="266"/>
        <end position="487"/>
    </location>
</feature>
<reference evidence="6 7" key="1">
    <citation type="submission" date="2020-08" db="EMBL/GenBank/DDBJ databases">
        <title>Sequencing the genomes of 1000 actinobacteria strains.</title>
        <authorList>
            <person name="Klenk H.-P."/>
        </authorList>
    </citation>
    <scope>NUCLEOTIDE SEQUENCE [LARGE SCALE GENOMIC DNA]</scope>
    <source>
        <strain evidence="6 7">DSM 23040</strain>
    </source>
</reference>
<dbReference type="InterPro" id="IPR017871">
    <property type="entry name" value="ABC_transporter-like_CS"/>
</dbReference>
<dbReference type="Pfam" id="PF00005">
    <property type="entry name" value="ABC_tran"/>
    <property type="match status" value="2"/>
</dbReference>
<accession>A0A839QZJ5</accession>
<keyword evidence="4 6" id="KW-0067">ATP-binding</keyword>
<dbReference type="PROSITE" id="PS00211">
    <property type="entry name" value="ABC_TRANSPORTER_1"/>
    <property type="match status" value="1"/>
</dbReference>
<keyword evidence="2" id="KW-0813">Transport</keyword>
<keyword evidence="3" id="KW-0547">Nucleotide-binding</keyword>
<dbReference type="InterPro" id="IPR050095">
    <property type="entry name" value="ECF_ABC_transporter_ATP-bd"/>
</dbReference>
<dbReference type="InterPro" id="IPR003593">
    <property type="entry name" value="AAA+_ATPase"/>
</dbReference>
<dbReference type="SMART" id="SM00382">
    <property type="entry name" value="AAA"/>
    <property type="match status" value="2"/>
</dbReference>
<dbReference type="GO" id="GO:0042626">
    <property type="term" value="F:ATPase-coupled transmembrane transporter activity"/>
    <property type="evidence" value="ECO:0007669"/>
    <property type="project" value="TreeGrafter"/>
</dbReference>
<evidence type="ECO:0000256" key="2">
    <source>
        <dbReference type="ARBA" id="ARBA00022448"/>
    </source>
</evidence>